<name>A0A0F9K295_9ZZZZ</name>
<dbReference type="AlphaFoldDB" id="A0A0F9K295"/>
<reference evidence="1" key="1">
    <citation type="journal article" date="2015" name="Nature">
        <title>Complex archaea that bridge the gap between prokaryotes and eukaryotes.</title>
        <authorList>
            <person name="Spang A."/>
            <person name="Saw J.H."/>
            <person name="Jorgensen S.L."/>
            <person name="Zaremba-Niedzwiedzka K."/>
            <person name="Martijn J."/>
            <person name="Lind A.E."/>
            <person name="van Eijk R."/>
            <person name="Schleper C."/>
            <person name="Guy L."/>
            <person name="Ettema T.J."/>
        </authorList>
    </citation>
    <scope>NUCLEOTIDE SEQUENCE</scope>
</reference>
<proteinExistence type="predicted"/>
<evidence type="ECO:0000313" key="1">
    <source>
        <dbReference type="EMBL" id="KKM16233.1"/>
    </source>
</evidence>
<comment type="caution">
    <text evidence="1">The sequence shown here is derived from an EMBL/GenBank/DDBJ whole genome shotgun (WGS) entry which is preliminary data.</text>
</comment>
<dbReference type="EMBL" id="LAZR01014719">
    <property type="protein sequence ID" value="KKM16233.1"/>
    <property type="molecule type" value="Genomic_DNA"/>
</dbReference>
<accession>A0A0F9K295</accession>
<sequence length="39" mass="4605">MDSRTLNRVIAISVQLWIVNWTLRLVRALMSFTRTQDIS</sequence>
<organism evidence="1">
    <name type="scientific">marine sediment metagenome</name>
    <dbReference type="NCBI Taxonomy" id="412755"/>
    <lineage>
        <taxon>unclassified sequences</taxon>
        <taxon>metagenomes</taxon>
        <taxon>ecological metagenomes</taxon>
    </lineage>
</organism>
<protein>
    <submittedName>
        <fullName evidence="1">Uncharacterized protein</fullName>
    </submittedName>
</protein>
<gene>
    <name evidence="1" type="ORF">LCGC14_1687950</name>
</gene>